<dbReference type="RefSeq" id="WP_038283040.1">
    <property type="nucleotide sequence ID" value="NZ_JPME01000020.1"/>
</dbReference>
<dbReference type="EMBL" id="JPME01000020">
    <property type="protein sequence ID" value="KEZ89123.1"/>
    <property type="molecule type" value="Genomic_DNA"/>
</dbReference>
<evidence type="ECO:0000313" key="7">
    <source>
        <dbReference type="Proteomes" id="UP000028525"/>
    </source>
</evidence>
<dbReference type="PANTHER" id="PTHR30249">
    <property type="entry name" value="PUTATIVE SEROTONIN TRANSPORTER"/>
    <property type="match status" value="1"/>
</dbReference>
<dbReference type="GO" id="GO:0016020">
    <property type="term" value="C:membrane"/>
    <property type="evidence" value="ECO:0007669"/>
    <property type="project" value="UniProtKB-SubCell"/>
</dbReference>
<dbReference type="STRING" id="29354.IO98_16875"/>
<protein>
    <submittedName>
        <fullName evidence="6">Membrane protein</fullName>
    </submittedName>
</protein>
<evidence type="ECO:0000256" key="5">
    <source>
        <dbReference type="SAM" id="Phobius"/>
    </source>
</evidence>
<accession>A0A084JJI9</accession>
<gene>
    <name evidence="6" type="ORF">IO98_16875</name>
</gene>
<evidence type="ECO:0000256" key="4">
    <source>
        <dbReference type="ARBA" id="ARBA00023136"/>
    </source>
</evidence>
<comment type="caution">
    <text evidence="6">The sequence shown here is derived from an EMBL/GenBank/DDBJ whole genome shotgun (WGS) entry which is preliminary data.</text>
</comment>
<dbReference type="Proteomes" id="UP000028525">
    <property type="component" value="Unassembled WGS sequence"/>
</dbReference>
<dbReference type="OrthoDB" id="9811701at2"/>
<keyword evidence="7" id="KW-1185">Reference proteome</keyword>
<evidence type="ECO:0000313" key="6">
    <source>
        <dbReference type="EMBL" id="KEZ89123.1"/>
    </source>
</evidence>
<organism evidence="6 7">
    <name type="scientific">Lacrimispora celerecrescens</name>
    <dbReference type="NCBI Taxonomy" id="29354"/>
    <lineage>
        <taxon>Bacteria</taxon>
        <taxon>Bacillati</taxon>
        <taxon>Bacillota</taxon>
        <taxon>Clostridia</taxon>
        <taxon>Lachnospirales</taxon>
        <taxon>Lachnospiraceae</taxon>
        <taxon>Lacrimispora</taxon>
    </lineage>
</organism>
<feature type="transmembrane region" description="Helical" evidence="5">
    <location>
        <begin position="6"/>
        <end position="22"/>
    </location>
</feature>
<dbReference type="PANTHER" id="PTHR30249:SF0">
    <property type="entry name" value="PLASTIDAL GLYCOLATE_GLYCERATE TRANSLOCATOR 1, CHLOROPLASTIC"/>
    <property type="match status" value="1"/>
</dbReference>
<dbReference type="AlphaFoldDB" id="A0A084JJI9"/>
<feature type="transmembrane region" description="Helical" evidence="5">
    <location>
        <begin position="94"/>
        <end position="119"/>
    </location>
</feature>
<sequence>MSNTVSDFLFFGAVLSLISYELGLRLKKKFKWAIFNPLLISICVVMVFLSVFHIDYKVYDKSAKYISYLLTPATICLAIPLYRQMELLKKHSKAIVAGTLTGVFTTMTTVLLLALVFGLNHQEYVTFLPKSITTAIAMGITEEMKGYVTITVASIIITGIQGSIIAEAVCKIFKITDPIAKGIAIGSASHAVGTTKAMEMGEIEGAMSSLAIATSGLCTVIFASVFSNFL</sequence>
<evidence type="ECO:0000256" key="3">
    <source>
        <dbReference type="ARBA" id="ARBA00022989"/>
    </source>
</evidence>
<name>A0A084JJI9_9FIRM</name>
<reference evidence="6 7" key="1">
    <citation type="submission" date="2014-07" db="EMBL/GenBank/DDBJ databases">
        <title>Draft genome of Clostridium celerecrescens 152B isolated from sediments associated with methane hydrate from Krishna Godavari basin.</title>
        <authorList>
            <person name="Honkalas V.S."/>
            <person name="Dabir A.P."/>
            <person name="Arora P."/>
            <person name="Dhakephalkar P.K."/>
        </authorList>
    </citation>
    <scope>NUCLEOTIDE SEQUENCE [LARGE SCALE GENOMIC DNA]</scope>
    <source>
        <strain evidence="6 7">152B</strain>
    </source>
</reference>
<proteinExistence type="predicted"/>
<feature type="transmembrane region" description="Helical" evidence="5">
    <location>
        <begin position="65"/>
        <end position="82"/>
    </location>
</feature>
<evidence type="ECO:0000256" key="1">
    <source>
        <dbReference type="ARBA" id="ARBA00004141"/>
    </source>
</evidence>
<feature type="transmembrane region" description="Helical" evidence="5">
    <location>
        <begin position="147"/>
        <end position="166"/>
    </location>
</feature>
<dbReference type="InterPro" id="IPR007300">
    <property type="entry name" value="CidB/LrgB"/>
</dbReference>
<keyword evidence="4 5" id="KW-0472">Membrane</keyword>
<keyword evidence="2 5" id="KW-0812">Transmembrane</keyword>
<keyword evidence="3 5" id="KW-1133">Transmembrane helix</keyword>
<evidence type="ECO:0000256" key="2">
    <source>
        <dbReference type="ARBA" id="ARBA00022692"/>
    </source>
</evidence>
<dbReference type="Pfam" id="PF04172">
    <property type="entry name" value="LrgB"/>
    <property type="match status" value="1"/>
</dbReference>
<feature type="transmembrane region" description="Helical" evidence="5">
    <location>
        <begin position="34"/>
        <end position="53"/>
    </location>
</feature>
<feature type="transmembrane region" description="Helical" evidence="5">
    <location>
        <begin position="206"/>
        <end position="226"/>
    </location>
</feature>
<comment type="subcellular location">
    <subcellularLocation>
        <location evidence="1">Membrane</location>
        <topology evidence="1">Multi-pass membrane protein</topology>
    </subcellularLocation>
</comment>